<evidence type="ECO:0000313" key="2">
    <source>
        <dbReference type="Proteomes" id="UP000828941"/>
    </source>
</evidence>
<protein>
    <submittedName>
        <fullName evidence="1">Uncharacterized protein</fullName>
    </submittedName>
</protein>
<dbReference type="EMBL" id="CM039429">
    <property type="protein sequence ID" value="KAI4348064.1"/>
    <property type="molecule type" value="Genomic_DNA"/>
</dbReference>
<accession>A0ACB9PJA3</accession>
<dbReference type="Proteomes" id="UP000828941">
    <property type="component" value="Chromosome 4"/>
</dbReference>
<organism evidence="1 2">
    <name type="scientific">Bauhinia variegata</name>
    <name type="common">Purple orchid tree</name>
    <name type="synonym">Phanera variegata</name>
    <dbReference type="NCBI Taxonomy" id="167791"/>
    <lineage>
        <taxon>Eukaryota</taxon>
        <taxon>Viridiplantae</taxon>
        <taxon>Streptophyta</taxon>
        <taxon>Embryophyta</taxon>
        <taxon>Tracheophyta</taxon>
        <taxon>Spermatophyta</taxon>
        <taxon>Magnoliopsida</taxon>
        <taxon>eudicotyledons</taxon>
        <taxon>Gunneridae</taxon>
        <taxon>Pentapetalae</taxon>
        <taxon>rosids</taxon>
        <taxon>fabids</taxon>
        <taxon>Fabales</taxon>
        <taxon>Fabaceae</taxon>
        <taxon>Cercidoideae</taxon>
        <taxon>Cercideae</taxon>
        <taxon>Bauhiniinae</taxon>
        <taxon>Bauhinia</taxon>
    </lineage>
</organism>
<keyword evidence="2" id="KW-1185">Reference proteome</keyword>
<evidence type="ECO:0000313" key="1">
    <source>
        <dbReference type="EMBL" id="KAI4348064.1"/>
    </source>
</evidence>
<gene>
    <name evidence="1" type="ORF">L6164_008826</name>
</gene>
<reference evidence="1 2" key="1">
    <citation type="journal article" date="2022" name="DNA Res.">
        <title>Chromosomal-level genome assembly of the orchid tree Bauhinia variegata (Leguminosae; Cercidoideae) supports the allotetraploid origin hypothesis of Bauhinia.</title>
        <authorList>
            <person name="Zhong Y."/>
            <person name="Chen Y."/>
            <person name="Zheng D."/>
            <person name="Pang J."/>
            <person name="Liu Y."/>
            <person name="Luo S."/>
            <person name="Meng S."/>
            <person name="Qian L."/>
            <person name="Wei D."/>
            <person name="Dai S."/>
            <person name="Zhou R."/>
        </authorList>
    </citation>
    <scope>NUCLEOTIDE SEQUENCE [LARGE SCALE GENOMIC DNA]</scope>
    <source>
        <strain evidence="1">BV-YZ2020</strain>
    </source>
</reference>
<name>A0ACB9PJA3_BAUVA</name>
<comment type="caution">
    <text evidence="1">The sequence shown here is derived from an EMBL/GenBank/DDBJ whole genome shotgun (WGS) entry which is preliminary data.</text>
</comment>
<sequence>MQFIPVWLSKKIKKDGFTCGHSSPIYTLHFDDKTLFSPNTEEPEFVSFVTRVLLHLNSSTLHSFYLFASSHDSYSCFVTAWISAVLSQKVQKLNLVYDGNFILCSRFLFDCKFLVELELCLPKCILKIPASVFLPYLKLLNLLDITLVSDTDSSSHRKELVLSFPVLKLFKSYDCEWLMHNVCLKLPLLEQLWFDTARSSVSSTCSIKFYTSCLRLQL</sequence>
<proteinExistence type="predicted"/>